<feature type="region of interest" description="Disordered" evidence="2">
    <location>
        <begin position="37"/>
        <end position="62"/>
    </location>
</feature>
<keyword evidence="6" id="KW-1185">Reference proteome</keyword>
<dbReference type="InterPro" id="IPR000772">
    <property type="entry name" value="Ricin_B_lectin"/>
</dbReference>
<dbReference type="Pfam" id="PF00722">
    <property type="entry name" value="Glyco_hydro_16"/>
    <property type="match status" value="1"/>
</dbReference>
<dbReference type="Gene3D" id="2.60.120.200">
    <property type="match status" value="1"/>
</dbReference>
<feature type="domain" description="GH16" evidence="4">
    <location>
        <begin position="21"/>
        <end position="283"/>
    </location>
</feature>
<dbReference type="InterPro" id="IPR035992">
    <property type="entry name" value="Ricin_B-like_lectins"/>
</dbReference>
<dbReference type="CDD" id="cd23451">
    <property type="entry name" value="beta-trefoil_Ricin_laminarinase"/>
    <property type="match status" value="1"/>
</dbReference>
<gene>
    <name evidence="5" type="ORF">ACFSXZ_35025</name>
</gene>
<evidence type="ECO:0000256" key="1">
    <source>
        <dbReference type="ARBA" id="ARBA00006865"/>
    </source>
</evidence>
<dbReference type="Gene3D" id="2.80.10.50">
    <property type="match status" value="2"/>
</dbReference>
<reference evidence="6" key="1">
    <citation type="journal article" date="2019" name="Int. J. Syst. Evol. Microbiol.">
        <title>The Global Catalogue of Microorganisms (GCM) 10K type strain sequencing project: providing services to taxonomists for standard genome sequencing and annotation.</title>
        <authorList>
            <consortium name="The Broad Institute Genomics Platform"/>
            <consortium name="The Broad Institute Genome Sequencing Center for Infectious Disease"/>
            <person name="Wu L."/>
            <person name="Ma J."/>
        </authorList>
    </citation>
    <scope>NUCLEOTIDE SEQUENCE [LARGE SCALE GENOMIC DNA]</scope>
    <source>
        <strain evidence="6">CGMCC 4.7645</strain>
    </source>
</reference>
<dbReference type="SMART" id="SM00458">
    <property type="entry name" value="RICIN"/>
    <property type="match status" value="1"/>
</dbReference>
<evidence type="ECO:0000256" key="2">
    <source>
        <dbReference type="SAM" id="MobiDB-lite"/>
    </source>
</evidence>
<dbReference type="InterPro" id="IPR050546">
    <property type="entry name" value="Glycosyl_Hydrlase_16"/>
</dbReference>
<evidence type="ECO:0000313" key="6">
    <source>
        <dbReference type="Proteomes" id="UP001597417"/>
    </source>
</evidence>
<evidence type="ECO:0000259" key="4">
    <source>
        <dbReference type="PROSITE" id="PS51762"/>
    </source>
</evidence>
<dbReference type="RefSeq" id="WP_378270207.1">
    <property type="nucleotide sequence ID" value="NZ_JBHUKR010000022.1"/>
</dbReference>
<organism evidence="5 6">
    <name type="scientific">Amycolatopsis pigmentata</name>
    <dbReference type="NCBI Taxonomy" id="450801"/>
    <lineage>
        <taxon>Bacteria</taxon>
        <taxon>Bacillati</taxon>
        <taxon>Actinomycetota</taxon>
        <taxon>Actinomycetes</taxon>
        <taxon>Pseudonocardiales</taxon>
        <taxon>Pseudonocardiaceae</taxon>
        <taxon>Amycolatopsis</taxon>
    </lineage>
</organism>
<dbReference type="CDD" id="cd08023">
    <property type="entry name" value="GH16_laminarinase_like"/>
    <property type="match status" value="1"/>
</dbReference>
<dbReference type="Proteomes" id="UP001597417">
    <property type="component" value="Unassembled WGS sequence"/>
</dbReference>
<dbReference type="SUPFAM" id="SSF50370">
    <property type="entry name" value="Ricin B-like lectins"/>
    <property type="match status" value="1"/>
</dbReference>
<sequence length="414" mass="43688">MVSVFACAAVTAALSPAAGAAGEAGVPAAQVGANSLTPTWSDDFDQPAGTAPDAGRWRHDIGGSGWGNNEREYYTDSTANAATDGQGHLVITARNNDASGYQCWYGPCWYTSARLLTAQTFTQKYGHFEARVKMPPGQGMWPAFWMLGDGGAGWPNNGEIDIMETIGSDEGTNHGSLHGPGYSGGNPLTGTYTLPGGAQLSSDFHTYAVDWGPNGVVWSLDGLAVENHTRSDAGGNPWVFDHPFFMLLNLAVGGNWPGDPNGSTPFPASMVVDYVHVYSGTPDQPAGRLTGLAGKCVDDYAALTANTNPINLYDCNGTSAQTWTRPGDGTLRVLGKCLDVVGGNTGDGTKVNLYDCNQTGAQQWQFDSSGELVNPQSGKCLDVTDRNTANGTQLQIWTCANTDNQHWNYVTPGA</sequence>
<dbReference type="SUPFAM" id="SSF49899">
    <property type="entry name" value="Concanavalin A-like lectins/glucanases"/>
    <property type="match status" value="1"/>
</dbReference>
<dbReference type="EMBL" id="JBHUKR010000022">
    <property type="protein sequence ID" value="MFD2421557.1"/>
    <property type="molecule type" value="Genomic_DNA"/>
</dbReference>
<evidence type="ECO:0000256" key="3">
    <source>
        <dbReference type="SAM" id="SignalP"/>
    </source>
</evidence>
<proteinExistence type="inferred from homology"/>
<protein>
    <submittedName>
        <fullName evidence="5">Ricin-type beta-trefoil lectin domain protein</fullName>
    </submittedName>
</protein>
<dbReference type="Pfam" id="PF00652">
    <property type="entry name" value="Ricin_B_lectin"/>
    <property type="match status" value="1"/>
</dbReference>
<keyword evidence="3" id="KW-0732">Signal</keyword>
<dbReference type="PANTHER" id="PTHR10963:SF55">
    <property type="entry name" value="GLYCOSIDE HYDROLASE FAMILY 16 PROTEIN"/>
    <property type="match status" value="1"/>
</dbReference>
<comment type="caution">
    <text evidence="5">The sequence shown here is derived from an EMBL/GenBank/DDBJ whole genome shotgun (WGS) entry which is preliminary data.</text>
</comment>
<feature type="signal peptide" evidence="3">
    <location>
        <begin position="1"/>
        <end position="20"/>
    </location>
</feature>
<dbReference type="PROSITE" id="PS51762">
    <property type="entry name" value="GH16_2"/>
    <property type="match status" value="1"/>
</dbReference>
<dbReference type="PROSITE" id="PS50231">
    <property type="entry name" value="RICIN_B_LECTIN"/>
    <property type="match status" value="1"/>
</dbReference>
<accession>A0ABW5G3S5</accession>
<evidence type="ECO:0000313" key="5">
    <source>
        <dbReference type="EMBL" id="MFD2421557.1"/>
    </source>
</evidence>
<dbReference type="InterPro" id="IPR000757">
    <property type="entry name" value="Beta-glucanase-like"/>
</dbReference>
<feature type="chain" id="PRO_5045143892" evidence="3">
    <location>
        <begin position="21"/>
        <end position="414"/>
    </location>
</feature>
<dbReference type="InterPro" id="IPR013320">
    <property type="entry name" value="ConA-like_dom_sf"/>
</dbReference>
<dbReference type="PANTHER" id="PTHR10963">
    <property type="entry name" value="GLYCOSYL HYDROLASE-RELATED"/>
    <property type="match status" value="1"/>
</dbReference>
<comment type="similarity">
    <text evidence="1">Belongs to the glycosyl hydrolase 16 family.</text>
</comment>
<name>A0ABW5G3S5_9PSEU</name>